<name>A0ABX8AJD9_9BRAD</name>
<gene>
    <name evidence="7" type="ORF">RPMA_26245</name>
</gene>
<dbReference type="RefSeq" id="WP_211910677.1">
    <property type="nucleotide sequence ID" value="NZ_CP036498.1"/>
</dbReference>
<keyword evidence="8" id="KW-1185">Reference proteome</keyword>
<dbReference type="Pfam" id="PF13816">
    <property type="entry name" value="Dehydratase_hem"/>
    <property type="match status" value="1"/>
</dbReference>
<accession>A0ABX8AJD9</accession>
<evidence type="ECO:0000256" key="3">
    <source>
        <dbReference type="ARBA" id="ARBA00022723"/>
    </source>
</evidence>
<evidence type="ECO:0000313" key="7">
    <source>
        <dbReference type="EMBL" id="QUS41945.1"/>
    </source>
</evidence>
<dbReference type="EMBL" id="CP036498">
    <property type="protein sequence ID" value="QUS41945.1"/>
    <property type="molecule type" value="Genomic_DNA"/>
</dbReference>
<dbReference type="Proteomes" id="UP000682843">
    <property type="component" value="Chromosome"/>
</dbReference>
<evidence type="ECO:0000313" key="8">
    <source>
        <dbReference type="Proteomes" id="UP000682843"/>
    </source>
</evidence>
<evidence type="ECO:0000256" key="2">
    <source>
        <dbReference type="ARBA" id="ARBA00022617"/>
    </source>
</evidence>
<comment type="cofactor">
    <cofactor evidence="1">
        <name>heme b</name>
        <dbReference type="ChEBI" id="CHEBI:60344"/>
    </cofactor>
</comment>
<proteinExistence type="inferred from homology"/>
<evidence type="ECO:0000256" key="5">
    <source>
        <dbReference type="ARBA" id="ARBA00023239"/>
    </source>
</evidence>
<evidence type="ECO:0000256" key="1">
    <source>
        <dbReference type="ARBA" id="ARBA00001970"/>
    </source>
</evidence>
<organism evidence="7 8">
    <name type="scientific">Tardiphaga alba</name>
    <dbReference type="NCBI Taxonomy" id="340268"/>
    <lineage>
        <taxon>Bacteria</taxon>
        <taxon>Pseudomonadati</taxon>
        <taxon>Pseudomonadota</taxon>
        <taxon>Alphaproteobacteria</taxon>
        <taxon>Hyphomicrobiales</taxon>
        <taxon>Nitrobacteraceae</taxon>
        <taxon>Tardiphaga</taxon>
    </lineage>
</organism>
<evidence type="ECO:0000256" key="6">
    <source>
        <dbReference type="ARBA" id="ARBA00034312"/>
    </source>
</evidence>
<reference evidence="7 8" key="1">
    <citation type="submission" date="2019-02" db="EMBL/GenBank/DDBJ databases">
        <title>Emended description of the genus Rhodopseudomonas and description of Rhodopseudomonas albus sp. nov., a non-phototrophic, heavy-metal-tolerant bacterium isolated from garden soil.</title>
        <authorList>
            <person name="Bao Z."/>
            <person name="Cao W.W."/>
            <person name="Sato Y."/>
            <person name="Nishizawa T."/>
            <person name="Zhao J."/>
            <person name="Guo Y."/>
            <person name="Ohta H."/>
        </authorList>
    </citation>
    <scope>NUCLEOTIDE SEQUENCE [LARGE SCALE GENOMIC DNA]</scope>
    <source>
        <strain evidence="7 8">SK50-23</strain>
    </source>
</reference>
<keyword evidence="4" id="KW-0408">Iron</keyword>
<keyword evidence="5" id="KW-0456">Lyase</keyword>
<protein>
    <submittedName>
        <fullName evidence="7">Phenylacetaldoxime dehydratase family protein</fullName>
    </submittedName>
</protein>
<comment type="similarity">
    <text evidence="6">Belongs to the heme-containing dehydratase family.</text>
</comment>
<keyword evidence="2" id="KW-0349">Heme</keyword>
<dbReference type="InterPro" id="IPR025702">
    <property type="entry name" value="OXD"/>
</dbReference>
<sequence length="366" mass="41755">MTDRSGIRETIKTRHMGDAMTVSSDESYIRRALPRPDWNPPYPAHASKFGSDVHQPVISYFGLQGGQEHDIDAAIAHLRAFLKQSAVPDFVDHSFYIDQRGVRNEVLTAYWLSSHRYEQWLAKSEYEQWLKSDDRLIADIGVWHETIRVPVERLETISGKKQEFGIARAANNKGTEVREHAYWGAMRHRLEVSASDCLESPVKQLVDGKPDTMGRMIRIKPPVNTAIIKSGQDWTECTGAELDTYRGEVHPRLVEGMNFLRDNPVETGCFSCRFMTERGADSSARLATFGFAIFKSLEDLEAWSKTHPTHLAIFNSFHGMVKKHPEGRNLKLWHEVVVLDGDNPDFVYVNCHPETGLLRWFDEAKS</sequence>
<evidence type="ECO:0000256" key="4">
    <source>
        <dbReference type="ARBA" id="ARBA00023004"/>
    </source>
</evidence>
<keyword evidence="3" id="KW-0479">Metal-binding</keyword>